<dbReference type="NCBIfam" id="NF005063">
    <property type="entry name" value="PRK06476.1"/>
    <property type="match status" value="1"/>
</dbReference>
<evidence type="ECO:0000259" key="3">
    <source>
        <dbReference type="Pfam" id="PF03807"/>
    </source>
</evidence>
<comment type="similarity">
    <text evidence="1">Belongs to the pyrroline-5-carboxylate reductase family.</text>
</comment>
<comment type="caution">
    <text evidence="5">The sequence shown here is derived from an EMBL/GenBank/DDBJ whole genome shotgun (WGS) entry which is preliminary data.</text>
</comment>
<evidence type="ECO:0000313" key="5">
    <source>
        <dbReference type="EMBL" id="OBZ95076.1"/>
    </source>
</evidence>
<evidence type="ECO:0000313" key="6">
    <source>
        <dbReference type="Proteomes" id="UP000093111"/>
    </source>
</evidence>
<dbReference type="OrthoDB" id="9805754at2"/>
<feature type="domain" description="Pyrroline-5-carboxylate reductase dimerisation" evidence="4">
    <location>
        <begin position="164"/>
        <end position="255"/>
    </location>
</feature>
<evidence type="ECO:0000256" key="1">
    <source>
        <dbReference type="ARBA" id="ARBA00005525"/>
    </source>
</evidence>
<dbReference type="GO" id="GO:0004735">
    <property type="term" value="F:pyrroline-5-carboxylate reductase activity"/>
    <property type="evidence" value="ECO:0007669"/>
    <property type="project" value="UniProtKB-EC"/>
</dbReference>
<dbReference type="InterPro" id="IPR000304">
    <property type="entry name" value="Pyrroline-COOH_reductase"/>
</dbReference>
<gene>
    <name evidence="5" type="ORF">ADU59_13370</name>
</gene>
<dbReference type="PATRIC" id="fig|1612624.7.peg.4580"/>
<dbReference type="Proteomes" id="UP000093111">
    <property type="component" value="Unassembled WGS sequence"/>
</dbReference>
<protein>
    <submittedName>
        <fullName evidence="5">Pyrroline-5-carboxylate reductase</fullName>
        <ecNumber evidence="5">1.5.1.2</ecNumber>
    </submittedName>
</protein>
<dbReference type="Pfam" id="PF03807">
    <property type="entry name" value="F420_oxidored"/>
    <property type="match status" value="1"/>
</dbReference>
<dbReference type="STRING" id="1612624.ADU59_13370"/>
<dbReference type="SUPFAM" id="SSF51735">
    <property type="entry name" value="NAD(P)-binding Rossmann-fold domains"/>
    <property type="match status" value="1"/>
</dbReference>
<feature type="binding site" evidence="2">
    <location>
        <begin position="71"/>
        <end position="74"/>
    </location>
    <ligand>
        <name>NADP(+)</name>
        <dbReference type="ChEBI" id="CHEBI:58349"/>
    </ligand>
</feature>
<dbReference type="InterPro" id="IPR028939">
    <property type="entry name" value="P5C_Rdtase_cat_N"/>
</dbReference>
<evidence type="ECO:0000256" key="2">
    <source>
        <dbReference type="PIRSR" id="PIRSR000193-1"/>
    </source>
</evidence>
<dbReference type="GO" id="GO:0055129">
    <property type="term" value="P:L-proline biosynthetic process"/>
    <property type="evidence" value="ECO:0007669"/>
    <property type="project" value="TreeGrafter"/>
</dbReference>
<dbReference type="Gene3D" id="3.40.50.720">
    <property type="entry name" value="NAD(P)-binding Rossmann-like Domain"/>
    <property type="match status" value="1"/>
</dbReference>
<evidence type="ECO:0000259" key="4">
    <source>
        <dbReference type="Pfam" id="PF14748"/>
    </source>
</evidence>
<proteinExistence type="inferred from homology"/>
<organism evidence="5 6">
    <name type="scientific">Pararhizobium polonicum</name>
    <dbReference type="NCBI Taxonomy" id="1612624"/>
    <lineage>
        <taxon>Bacteria</taxon>
        <taxon>Pseudomonadati</taxon>
        <taxon>Pseudomonadota</taxon>
        <taxon>Alphaproteobacteria</taxon>
        <taxon>Hyphomicrobiales</taxon>
        <taxon>Rhizobiaceae</taxon>
        <taxon>Rhizobium/Agrobacterium group</taxon>
        <taxon>Pararhizobium</taxon>
    </lineage>
</organism>
<dbReference type="Pfam" id="PF14748">
    <property type="entry name" value="P5CR_dimer"/>
    <property type="match status" value="1"/>
</dbReference>
<keyword evidence="6" id="KW-1185">Reference proteome</keyword>
<dbReference type="PANTHER" id="PTHR11645">
    <property type="entry name" value="PYRROLINE-5-CARBOXYLATE REDUCTASE"/>
    <property type="match status" value="1"/>
</dbReference>
<dbReference type="InterPro" id="IPR029036">
    <property type="entry name" value="P5CR_dimer"/>
</dbReference>
<dbReference type="EMBL" id="LGLV01000008">
    <property type="protein sequence ID" value="OBZ95076.1"/>
    <property type="molecule type" value="Genomic_DNA"/>
</dbReference>
<dbReference type="PIRSF" id="PIRSF000193">
    <property type="entry name" value="Pyrrol-5-carb_rd"/>
    <property type="match status" value="1"/>
</dbReference>
<dbReference type="InterPro" id="IPR036291">
    <property type="entry name" value="NAD(P)-bd_dom_sf"/>
</dbReference>
<dbReference type="EC" id="1.5.1.2" evidence="5"/>
<dbReference type="RefSeq" id="WP_068954894.1">
    <property type="nucleotide sequence ID" value="NZ_LGLV01000008.1"/>
</dbReference>
<keyword evidence="2" id="KW-0521">NADP</keyword>
<dbReference type="AlphaFoldDB" id="A0A1C7P265"/>
<name>A0A1C7P265_9HYPH</name>
<reference evidence="5 6" key="1">
    <citation type="journal article" date="2016" name="Syst. Appl. Microbiol.">
        <title>Pararhizobium polonicum sp. nov. isolated from tumors on stone fruit rootstocks.</title>
        <authorList>
            <person name="Pulawska J."/>
            <person name="Kuzmanovic N."/>
            <person name="Willems A."/>
            <person name="Pothier J.F."/>
        </authorList>
    </citation>
    <scope>NUCLEOTIDE SEQUENCE [LARGE SCALE GENOMIC DNA]</scope>
    <source>
        <strain evidence="5 6">F5.1</strain>
    </source>
</reference>
<keyword evidence="5" id="KW-0560">Oxidoreductase</keyword>
<sequence length="258" mass="27959">MIEGTLGFIGTGTITEAIITGIFAVPDRAADILVSPRNAEVAAKLAARYPSVRIAGSNQEIVDAADMLFLAVRPQIAEEVIRALRFRPGQRVVSLIAAVHDAKLTEWIDQKVEIVRAVPLPFVADRTGVTMIYPPEPRAASFFAGLGTAVECETQNEYDLLAAASALMGTYFGLLERTTEWLTSQGISEQKSRNYLAPLFASLGRTSVISQDRSPGDLRREFSTKGGLNEQLFREFEQGGGTEALTAALTSVLLRIKT</sequence>
<dbReference type="PANTHER" id="PTHR11645:SF13">
    <property type="entry name" value="PYRROLINE-5-CARBOXYLATE REDUCTASE CATALYTIC N-TERMINAL DOMAIN-CONTAINING PROTEIN"/>
    <property type="match status" value="1"/>
</dbReference>
<feature type="domain" description="Pyrroline-5-carboxylate reductase catalytic N-terminal" evidence="3">
    <location>
        <begin position="6"/>
        <end position="97"/>
    </location>
</feature>
<feature type="binding site" evidence="2">
    <location>
        <position position="58"/>
    </location>
    <ligand>
        <name>NADPH</name>
        <dbReference type="ChEBI" id="CHEBI:57783"/>
    </ligand>
</feature>
<accession>A0A1C7P265</accession>